<comment type="caution">
    <text evidence="1">The sequence shown here is derived from an EMBL/GenBank/DDBJ whole genome shotgun (WGS) entry which is preliminary data.</text>
</comment>
<protein>
    <recommendedName>
        <fullName evidence="3">Retrotransposon gag domain-containing protein</fullName>
    </recommendedName>
</protein>
<dbReference type="Pfam" id="PF14223">
    <property type="entry name" value="Retrotran_gag_2"/>
    <property type="match status" value="1"/>
</dbReference>
<evidence type="ECO:0008006" key="3">
    <source>
        <dbReference type="Google" id="ProtNLM"/>
    </source>
</evidence>
<reference evidence="1 2" key="1">
    <citation type="journal article" date="2019" name="G3 (Bethesda)">
        <title>Sequencing of a Wild Apple (Malus baccata) Genome Unravels the Differences Between Cultivated and Wild Apple Species Regarding Disease Resistance and Cold Tolerance.</title>
        <authorList>
            <person name="Chen X."/>
        </authorList>
    </citation>
    <scope>NUCLEOTIDE SEQUENCE [LARGE SCALE GENOMIC DNA]</scope>
    <source>
        <strain evidence="2">cv. Shandingzi</strain>
        <tissue evidence="1">Leaves</tissue>
    </source>
</reference>
<accession>A0A540LV37</accession>
<proteinExistence type="predicted"/>
<dbReference type="PANTHER" id="PTHR35317">
    <property type="entry name" value="OS04G0629600 PROTEIN"/>
    <property type="match status" value="1"/>
</dbReference>
<sequence length="118" mass="13426">MAVKLQSIRRDFEYARMRNNESVSDYLAKLPALVNKMKMFGETLSNKRLVEKMLISLTPAYDNIVSVIEGTKKLDEIDPNEVVATLKGFEQRLKRHTEDEEVSDKAFSSLSIQNKSGS</sequence>
<dbReference type="EMBL" id="VIEB01000457">
    <property type="protein sequence ID" value="TQD90276.1"/>
    <property type="molecule type" value="Genomic_DNA"/>
</dbReference>
<evidence type="ECO:0000313" key="1">
    <source>
        <dbReference type="EMBL" id="TQD90276.1"/>
    </source>
</evidence>
<evidence type="ECO:0000313" key="2">
    <source>
        <dbReference type="Proteomes" id="UP000315295"/>
    </source>
</evidence>
<organism evidence="1 2">
    <name type="scientific">Malus baccata</name>
    <name type="common">Siberian crab apple</name>
    <name type="synonym">Pyrus baccata</name>
    <dbReference type="NCBI Taxonomy" id="106549"/>
    <lineage>
        <taxon>Eukaryota</taxon>
        <taxon>Viridiplantae</taxon>
        <taxon>Streptophyta</taxon>
        <taxon>Embryophyta</taxon>
        <taxon>Tracheophyta</taxon>
        <taxon>Spermatophyta</taxon>
        <taxon>Magnoliopsida</taxon>
        <taxon>eudicotyledons</taxon>
        <taxon>Gunneridae</taxon>
        <taxon>Pentapetalae</taxon>
        <taxon>rosids</taxon>
        <taxon>fabids</taxon>
        <taxon>Rosales</taxon>
        <taxon>Rosaceae</taxon>
        <taxon>Amygdaloideae</taxon>
        <taxon>Maleae</taxon>
        <taxon>Malus</taxon>
    </lineage>
</organism>
<dbReference type="AlphaFoldDB" id="A0A540LV37"/>
<name>A0A540LV37_MALBA</name>
<dbReference type="PANTHER" id="PTHR35317:SF35">
    <property type="entry name" value="DUF4219 DOMAIN-CONTAINING PROTEIN"/>
    <property type="match status" value="1"/>
</dbReference>
<gene>
    <name evidence="1" type="ORF">C1H46_024193</name>
</gene>
<keyword evidence="2" id="KW-1185">Reference proteome</keyword>
<dbReference type="Proteomes" id="UP000315295">
    <property type="component" value="Unassembled WGS sequence"/>
</dbReference>